<dbReference type="InterPro" id="IPR010218">
    <property type="entry name" value="NADH_DH_suC"/>
</dbReference>
<sequence length="211" mass="24169">MASSVQTPVAGFERLLSKLSPKAAQELGSGPGLTLAYALPTAVEGMVLQDTHLQVHVRPKNLRQVLRYLRDEESLQYTTLTAMNVVDRPTAELRFGVVYQLLSYTLEHRLQVICLVYDHESIPSVVDLYPSAQWSECENWDMFGIHTLNHPNLYRLLTDYGFEGHPLRKDYPLSGFTEVRYDEDLQQVVSTPVELAQEYRVFDYASPWKTF</sequence>
<reference evidence="4" key="1">
    <citation type="journal article" date="2013" name="PLoS ONE">
        <title>The Mitochondrial Genome of the Prasinophyte Prasinoderma coloniale Reveals Two Trans-Spliced Group I Introns in the Large Subunit rRNA Gene.</title>
        <authorList>
            <person name="Pombert J.F."/>
            <person name="Otis C."/>
            <person name="Turmel M."/>
            <person name="Lemieux C."/>
        </authorList>
    </citation>
    <scope>NUCLEOTIDE SEQUENCE</scope>
</reference>
<dbReference type="NCBIfam" id="TIGR01961">
    <property type="entry name" value="NuoC_fam"/>
    <property type="match status" value="1"/>
</dbReference>
<evidence type="ECO:0000256" key="2">
    <source>
        <dbReference type="ARBA" id="ARBA00022448"/>
    </source>
</evidence>
<dbReference type="EMBL" id="KF387569">
    <property type="protein sequence ID" value="AGW52216.1"/>
    <property type="molecule type" value="Genomic_DNA"/>
</dbReference>
<dbReference type="GeneID" id="18251311"/>
<evidence type="ECO:0000256" key="1">
    <source>
        <dbReference type="ARBA" id="ARBA00007569"/>
    </source>
</evidence>
<feature type="domain" description="NADH:ubiquinone oxidoreductase 30kDa subunit" evidence="3">
    <location>
        <begin position="55"/>
        <end position="176"/>
    </location>
</feature>
<accession>V9PA95</accession>
<dbReference type="RefSeq" id="YP_008999871.1">
    <property type="nucleotide sequence ID" value="NC_023355.1"/>
</dbReference>
<gene>
    <name evidence="4" type="primary">nad9</name>
</gene>
<keyword evidence="2" id="KW-0813">Transport</keyword>
<dbReference type="InterPro" id="IPR001268">
    <property type="entry name" value="NADH_UbQ_OxRdtase_30kDa_su"/>
</dbReference>
<protein>
    <submittedName>
        <fullName evidence="4">NADH dehydrogenase subunit 9</fullName>
    </submittedName>
</protein>
<dbReference type="PANTHER" id="PTHR10884:SF14">
    <property type="entry name" value="NADH DEHYDROGENASE [UBIQUINONE] IRON-SULFUR PROTEIN 3, MITOCHONDRIAL"/>
    <property type="match status" value="1"/>
</dbReference>
<dbReference type="GO" id="GO:0008137">
    <property type="term" value="F:NADH dehydrogenase (ubiquinone) activity"/>
    <property type="evidence" value="ECO:0007669"/>
    <property type="project" value="InterPro"/>
</dbReference>
<organism evidence="4">
    <name type="scientific">Prasinoderma coloniale</name>
    <dbReference type="NCBI Taxonomy" id="156133"/>
    <lineage>
        <taxon>Eukaryota</taxon>
        <taxon>Viridiplantae</taxon>
        <taxon>Prasinodermophyta</taxon>
        <taxon>Prasinodermophyceae</taxon>
        <taxon>Prasinodermales</taxon>
        <taxon>Prasinodermaceae</taxon>
        <taxon>Prasinoderma</taxon>
    </lineage>
</organism>
<dbReference type="AlphaFoldDB" id="V9PA95"/>
<geneLocation type="mitochondrion" evidence="4"/>
<keyword evidence="4" id="KW-0496">Mitochondrion</keyword>
<dbReference type="RefSeq" id="YP_008999856.1">
    <property type="nucleotide sequence ID" value="NC_023355.1"/>
</dbReference>
<dbReference type="Gene3D" id="3.30.460.80">
    <property type="entry name" value="NADH:ubiquinone oxidoreductase, 30kDa subunit"/>
    <property type="match status" value="1"/>
</dbReference>
<name>V9PA95_9VIRI</name>
<comment type="similarity">
    <text evidence="1">Belongs to the complex I 30 kDa subunit family.</text>
</comment>
<dbReference type="Pfam" id="PF00329">
    <property type="entry name" value="Complex1_30kDa"/>
    <property type="match status" value="1"/>
</dbReference>
<dbReference type="SUPFAM" id="SSF143243">
    <property type="entry name" value="Nqo5-like"/>
    <property type="match status" value="1"/>
</dbReference>
<dbReference type="PANTHER" id="PTHR10884">
    <property type="entry name" value="NADH DEHYDROGENASE UBIQUINONE IRON-SULFUR PROTEIN 3"/>
    <property type="match status" value="1"/>
</dbReference>
<dbReference type="GeneID" id="18251327"/>
<dbReference type="GO" id="GO:0016651">
    <property type="term" value="F:oxidoreductase activity, acting on NAD(P)H"/>
    <property type="evidence" value="ECO:0007669"/>
    <property type="project" value="InterPro"/>
</dbReference>
<dbReference type="HAMAP" id="MF_01357">
    <property type="entry name" value="NDH1_NuoC"/>
    <property type="match status" value="1"/>
</dbReference>
<dbReference type="InterPro" id="IPR037232">
    <property type="entry name" value="NADH_quin_OxRdtase_su_C/D-like"/>
</dbReference>
<evidence type="ECO:0000313" key="4">
    <source>
        <dbReference type="EMBL" id="AGW52231.1"/>
    </source>
</evidence>
<proteinExistence type="inferred from homology"/>
<dbReference type="EMBL" id="KF387569">
    <property type="protein sequence ID" value="AGW52231.1"/>
    <property type="molecule type" value="Genomic_DNA"/>
</dbReference>
<evidence type="ECO:0000259" key="3">
    <source>
        <dbReference type="Pfam" id="PF00329"/>
    </source>
</evidence>